<protein>
    <submittedName>
        <fullName evidence="1">Uncharacterized protein</fullName>
    </submittedName>
</protein>
<keyword evidence="2" id="KW-1185">Reference proteome</keyword>
<dbReference type="EMBL" id="CCXW01000001">
    <property type="protein sequence ID" value="CEG31011.1"/>
    <property type="molecule type" value="Genomic_DNA"/>
</dbReference>
<dbReference type="AlphaFoldDB" id="A0AAN2PEM3"/>
<sequence>MGWSIQKQAFCFCFLERKNSHTNEYMTDFYPKEGEKGYKPYHQLAAILHYDTQKSVYDILSSHAFLLFIVYCHHHLVKNSDRLHKARSPVGIVNVSVGNTFRCRSIQHLAVTGINSYMIDYSIIIGIEKY</sequence>
<comment type="caution">
    <text evidence="1">The sequence shown here is derived from an EMBL/GenBank/DDBJ whole genome shotgun (WGS) entry which is preliminary data.</text>
</comment>
<accession>A0AAN2PEM3</accession>
<gene>
    <name evidence="1" type="ORF">BN1180_01147</name>
</gene>
<evidence type="ECO:0000313" key="1">
    <source>
        <dbReference type="EMBL" id="CEG31011.1"/>
    </source>
</evidence>
<evidence type="ECO:0000313" key="2">
    <source>
        <dbReference type="Proteomes" id="UP000182110"/>
    </source>
</evidence>
<name>A0AAN2PEM3_9BACI</name>
<organism evidence="1 2">
    <name type="scientific">Peribacillus simplex</name>
    <dbReference type="NCBI Taxonomy" id="1478"/>
    <lineage>
        <taxon>Bacteria</taxon>
        <taxon>Bacillati</taxon>
        <taxon>Bacillota</taxon>
        <taxon>Bacilli</taxon>
        <taxon>Bacillales</taxon>
        <taxon>Bacillaceae</taxon>
        <taxon>Peribacillus</taxon>
    </lineage>
</organism>
<dbReference type="Proteomes" id="UP000182110">
    <property type="component" value="Unassembled WGS sequence"/>
</dbReference>
<proteinExistence type="predicted"/>
<reference evidence="1 2" key="1">
    <citation type="journal article" date="2014" name="Genome Announc.">
        <title>Genome Sequence of Bacillus simplex Strain P558, Isolated from a Human Fecal Sample.</title>
        <authorList>
            <person name="Croce O."/>
            <person name="Hugon P."/>
            <person name="Lagier J.C."/>
            <person name="Bibi F."/>
            <person name="Robert C."/>
            <person name="Azhar E.I."/>
            <person name="Raoult D."/>
            <person name="Fournier P.E."/>
        </authorList>
    </citation>
    <scope>NUCLEOTIDE SEQUENCE [LARGE SCALE GENOMIC DNA]</scope>
    <source>
        <strain evidence="1 2">P558</strain>
    </source>
</reference>